<proteinExistence type="predicted"/>
<dbReference type="Proteomes" id="UP000615455">
    <property type="component" value="Unassembled WGS sequence"/>
</dbReference>
<organism evidence="1 2">
    <name type="scientific">Paenibacillus marchantiophytorum</name>
    <dbReference type="NCBI Taxonomy" id="1619310"/>
    <lineage>
        <taxon>Bacteria</taxon>
        <taxon>Bacillati</taxon>
        <taxon>Bacillota</taxon>
        <taxon>Bacilli</taxon>
        <taxon>Bacillales</taxon>
        <taxon>Paenibacillaceae</taxon>
        <taxon>Paenibacillus</taxon>
    </lineage>
</organism>
<accession>A0ABQ1FI66</accession>
<sequence>MMTARLPGIRFECGWTDLLANGVELPKPDSVDYKIKLTVNDSLTSKYVERRVKLYV</sequence>
<gene>
    <name evidence="1" type="ORF">GCM10008018_70970</name>
</gene>
<comment type="caution">
    <text evidence="1">The sequence shown here is derived from an EMBL/GenBank/DDBJ whole genome shotgun (WGS) entry which is preliminary data.</text>
</comment>
<evidence type="ECO:0000313" key="1">
    <source>
        <dbReference type="EMBL" id="GGA16135.1"/>
    </source>
</evidence>
<evidence type="ECO:0000313" key="2">
    <source>
        <dbReference type="Proteomes" id="UP000615455"/>
    </source>
</evidence>
<keyword evidence="2" id="KW-1185">Reference proteome</keyword>
<protein>
    <submittedName>
        <fullName evidence="1">Uncharacterized protein</fullName>
    </submittedName>
</protein>
<reference evidence="2" key="1">
    <citation type="journal article" date="2019" name="Int. J. Syst. Evol. Microbiol.">
        <title>The Global Catalogue of Microorganisms (GCM) 10K type strain sequencing project: providing services to taxonomists for standard genome sequencing and annotation.</title>
        <authorList>
            <consortium name="The Broad Institute Genomics Platform"/>
            <consortium name="The Broad Institute Genome Sequencing Center for Infectious Disease"/>
            <person name="Wu L."/>
            <person name="Ma J."/>
        </authorList>
    </citation>
    <scope>NUCLEOTIDE SEQUENCE [LARGE SCALE GENOMIC DNA]</scope>
    <source>
        <strain evidence="2">CGMCC 1.15043</strain>
    </source>
</reference>
<dbReference type="EMBL" id="BMHE01000084">
    <property type="protein sequence ID" value="GGA16135.1"/>
    <property type="molecule type" value="Genomic_DNA"/>
</dbReference>
<name>A0ABQ1FI66_9BACL</name>